<evidence type="ECO:0008006" key="4">
    <source>
        <dbReference type="Google" id="ProtNLM"/>
    </source>
</evidence>
<feature type="transmembrane region" description="Helical" evidence="1">
    <location>
        <begin position="183"/>
        <end position="204"/>
    </location>
</feature>
<dbReference type="STRING" id="78410.A0A0P7BBD8"/>
<keyword evidence="1" id="KW-0812">Transmembrane</keyword>
<comment type="caution">
    <text evidence="2">The sequence shown here is derived from an EMBL/GenBank/DDBJ whole genome shotgun (WGS) entry which is preliminary data.</text>
</comment>
<dbReference type="AlphaFoldDB" id="A0A0P7BBD8"/>
<accession>A0A0P7BBD8</accession>
<feature type="transmembrane region" description="Helical" evidence="1">
    <location>
        <begin position="277"/>
        <end position="296"/>
    </location>
</feature>
<keyword evidence="3" id="KW-1185">Reference proteome</keyword>
<feature type="transmembrane region" description="Helical" evidence="1">
    <location>
        <begin position="119"/>
        <end position="139"/>
    </location>
</feature>
<evidence type="ECO:0000313" key="2">
    <source>
        <dbReference type="EMBL" id="KPM37752.1"/>
    </source>
</evidence>
<feature type="transmembrane region" description="Helical" evidence="1">
    <location>
        <begin position="87"/>
        <end position="107"/>
    </location>
</feature>
<protein>
    <recommendedName>
        <fullName evidence="4">DUF2306 domain-containing protein</fullName>
    </recommendedName>
</protein>
<sequence length="357" mass="39494">MDNPSKHPPNSLVGCLRRLYHPIGFSRGYNFALWFFLGGGFMGFSFSRLMYLDFQGILCPTGPPKGHEGAVPGECYYFQHATGRAGIMMHLIGILPAAILVVFQFVPAIRHRLLIFHRINGYIVILLSIVSIVGVFMIAKPTFGGTLDMQAATGTASIIFLVCQGLAYYNIKKLQIEQHRAWMLRGWIIVGFIITMRVIAVIMAKITSSSDPYYAVGSCAVVDYIYFHNQTTVEALYPNCASFYNGVAPDQRILIKGDVTAPRPDQIASGLNVTFGASAWLALAIHCVAVELYLRLTPAEAERLRRVSYQRQLEAGMKNPGNAGLTVQRLGDAEPWAYADYSTAVCRNTSPAEMDRH</sequence>
<proteinExistence type="predicted"/>
<reference evidence="2 3" key="1">
    <citation type="submission" date="2015-09" db="EMBL/GenBank/DDBJ databases">
        <title>Draft genome of a European isolate of the apple canker pathogen Neonectria ditissima.</title>
        <authorList>
            <person name="Gomez-Cortecero A."/>
            <person name="Harrison R.J."/>
            <person name="Armitage A.D."/>
        </authorList>
    </citation>
    <scope>NUCLEOTIDE SEQUENCE [LARGE SCALE GENOMIC DNA]</scope>
    <source>
        <strain evidence="2 3">R09/05</strain>
    </source>
</reference>
<gene>
    <name evidence="2" type="ORF">AK830_g8834</name>
</gene>
<evidence type="ECO:0000313" key="3">
    <source>
        <dbReference type="Proteomes" id="UP000050424"/>
    </source>
</evidence>
<dbReference type="InterPro" id="IPR018750">
    <property type="entry name" value="DUF2306_membrane"/>
</dbReference>
<feature type="transmembrane region" description="Helical" evidence="1">
    <location>
        <begin position="151"/>
        <end position="171"/>
    </location>
</feature>
<organism evidence="2 3">
    <name type="scientific">Neonectria ditissima</name>
    <dbReference type="NCBI Taxonomy" id="78410"/>
    <lineage>
        <taxon>Eukaryota</taxon>
        <taxon>Fungi</taxon>
        <taxon>Dikarya</taxon>
        <taxon>Ascomycota</taxon>
        <taxon>Pezizomycotina</taxon>
        <taxon>Sordariomycetes</taxon>
        <taxon>Hypocreomycetidae</taxon>
        <taxon>Hypocreales</taxon>
        <taxon>Nectriaceae</taxon>
        <taxon>Neonectria</taxon>
    </lineage>
</organism>
<dbReference type="OrthoDB" id="193478at2759"/>
<dbReference type="Pfam" id="PF10067">
    <property type="entry name" value="DUF2306"/>
    <property type="match status" value="1"/>
</dbReference>
<feature type="transmembrane region" description="Helical" evidence="1">
    <location>
        <begin position="28"/>
        <end position="46"/>
    </location>
</feature>
<keyword evidence="1" id="KW-1133">Transmembrane helix</keyword>
<evidence type="ECO:0000256" key="1">
    <source>
        <dbReference type="SAM" id="Phobius"/>
    </source>
</evidence>
<dbReference type="Proteomes" id="UP000050424">
    <property type="component" value="Unassembled WGS sequence"/>
</dbReference>
<dbReference type="EMBL" id="LKCW01000155">
    <property type="protein sequence ID" value="KPM37752.1"/>
    <property type="molecule type" value="Genomic_DNA"/>
</dbReference>
<name>A0A0P7BBD8_9HYPO</name>
<keyword evidence="1" id="KW-0472">Membrane</keyword>